<keyword evidence="12" id="KW-0539">Nucleus</keyword>
<feature type="compositionally biased region" description="Low complexity" evidence="13">
    <location>
        <begin position="24"/>
        <end position="33"/>
    </location>
</feature>
<evidence type="ECO:0000256" key="10">
    <source>
        <dbReference type="ARBA" id="ARBA00023295"/>
    </source>
</evidence>
<comment type="caution">
    <text evidence="12">Lacks conserved residue(s) required for the propagation of feature annotation.</text>
</comment>
<name>A0A3N4KP80_9PEZI</name>
<dbReference type="EC" id="4.2.99.18" evidence="12"/>
<dbReference type="InterPro" id="IPR030841">
    <property type="entry name" value="NTH1"/>
</dbReference>
<feature type="compositionally biased region" description="Acidic residues" evidence="13">
    <location>
        <begin position="63"/>
        <end position="75"/>
    </location>
</feature>
<dbReference type="EC" id="3.2.2.-" evidence="12"/>
<dbReference type="GO" id="GO:0005634">
    <property type="term" value="C:nucleus"/>
    <property type="evidence" value="ECO:0007669"/>
    <property type="project" value="UniProtKB-SubCell"/>
</dbReference>
<dbReference type="EMBL" id="ML119130">
    <property type="protein sequence ID" value="RPB12246.1"/>
    <property type="molecule type" value="Genomic_DNA"/>
</dbReference>
<comment type="function">
    <text evidence="12">Bifunctional DNA N-glycosylase with associated apurinic/apyrimidinic (AP) lyase function that catalyzes the first step in base excision repair (BER), the primary repair pathway for the repair of oxidative DNA damage. The DNA N-glycosylase activity releases the damaged DNA base from DNA by cleaving the N-glycosidic bond, leaving an AP site. The AP lyase activity cleaves the phosphodiester bond 3' to the AP site by a beta-elimination. Primarily recognizes and repairs oxidative base damage of pyrimidines.</text>
</comment>
<dbReference type="PROSITE" id="PS01155">
    <property type="entry name" value="ENDONUCLEASE_III_2"/>
    <property type="match status" value="1"/>
</dbReference>
<evidence type="ECO:0000256" key="5">
    <source>
        <dbReference type="ARBA" id="ARBA00022801"/>
    </source>
</evidence>
<dbReference type="OrthoDB" id="2099276at2759"/>
<dbReference type="GO" id="GO:0140078">
    <property type="term" value="F:class I DNA-(apurinic or apyrimidinic site) endonuclease activity"/>
    <property type="evidence" value="ECO:0007669"/>
    <property type="project" value="UniProtKB-EC"/>
</dbReference>
<dbReference type="PANTHER" id="PTHR43286:SF1">
    <property type="entry name" value="ENDONUCLEASE III-LIKE PROTEIN 1"/>
    <property type="match status" value="1"/>
</dbReference>
<dbReference type="FunFam" id="1.10.340.30:FF:000005">
    <property type="entry name" value="Endonuclease III-like protein 1"/>
    <property type="match status" value="1"/>
</dbReference>
<dbReference type="HAMAP" id="MF_03183">
    <property type="entry name" value="Endonuclease_III_Nth"/>
    <property type="match status" value="1"/>
</dbReference>
<dbReference type="GO" id="GO:0003677">
    <property type="term" value="F:DNA binding"/>
    <property type="evidence" value="ECO:0007669"/>
    <property type="project" value="UniProtKB-UniRule"/>
</dbReference>
<evidence type="ECO:0000256" key="13">
    <source>
        <dbReference type="SAM" id="MobiDB-lite"/>
    </source>
</evidence>
<keyword evidence="2" id="KW-0004">4Fe-4S</keyword>
<evidence type="ECO:0000256" key="3">
    <source>
        <dbReference type="ARBA" id="ARBA00022723"/>
    </source>
</evidence>
<keyword evidence="8 12" id="KW-0234">DNA repair</keyword>
<evidence type="ECO:0000256" key="4">
    <source>
        <dbReference type="ARBA" id="ARBA00022763"/>
    </source>
</evidence>
<dbReference type="SMART" id="SM00478">
    <property type="entry name" value="ENDO3c"/>
    <property type="match status" value="1"/>
</dbReference>
<comment type="similarity">
    <text evidence="1 12">Belongs to the Nth/MutY family.</text>
</comment>
<dbReference type="InterPro" id="IPR011257">
    <property type="entry name" value="DNA_glycosylase"/>
</dbReference>
<feature type="compositionally biased region" description="Acidic residues" evidence="13">
    <location>
        <begin position="419"/>
        <end position="436"/>
    </location>
</feature>
<dbReference type="FunCoup" id="A0A3N4KP80">
    <property type="interactions" value="490"/>
</dbReference>
<dbReference type="Gene3D" id="1.10.340.30">
    <property type="entry name" value="Hypothetical protein, domain 2"/>
    <property type="match status" value="1"/>
</dbReference>
<dbReference type="GO" id="GO:0051539">
    <property type="term" value="F:4 iron, 4 sulfur cluster binding"/>
    <property type="evidence" value="ECO:0007669"/>
    <property type="project" value="UniProtKB-KW"/>
</dbReference>
<organism evidence="15 16">
    <name type="scientific">Morchella conica CCBAS932</name>
    <dbReference type="NCBI Taxonomy" id="1392247"/>
    <lineage>
        <taxon>Eukaryota</taxon>
        <taxon>Fungi</taxon>
        <taxon>Dikarya</taxon>
        <taxon>Ascomycota</taxon>
        <taxon>Pezizomycotina</taxon>
        <taxon>Pezizomycetes</taxon>
        <taxon>Pezizales</taxon>
        <taxon>Morchellaceae</taxon>
        <taxon>Morchella</taxon>
    </lineage>
</organism>
<comment type="subcellular location">
    <subcellularLocation>
        <location evidence="12">Nucleus</location>
    </subcellularLocation>
    <subcellularLocation>
        <location evidence="12">Mitochondrion</location>
    </subcellularLocation>
</comment>
<dbReference type="AlphaFoldDB" id="A0A3N4KP80"/>
<dbReference type="Pfam" id="PF00730">
    <property type="entry name" value="HhH-GPD"/>
    <property type="match status" value="1"/>
</dbReference>
<evidence type="ECO:0000256" key="2">
    <source>
        <dbReference type="ARBA" id="ARBA00022485"/>
    </source>
</evidence>
<evidence type="ECO:0000256" key="1">
    <source>
        <dbReference type="ARBA" id="ARBA00008343"/>
    </source>
</evidence>
<feature type="compositionally biased region" description="Acidic residues" evidence="13">
    <location>
        <begin position="482"/>
        <end position="492"/>
    </location>
</feature>
<dbReference type="Pfam" id="PF00633">
    <property type="entry name" value="HHH"/>
    <property type="match status" value="1"/>
</dbReference>
<dbReference type="GO" id="GO:0006285">
    <property type="term" value="P:base-excision repair, AP site formation"/>
    <property type="evidence" value="ECO:0007669"/>
    <property type="project" value="UniProtKB-UniRule"/>
</dbReference>
<feature type="region of interest" description="Disordered" evidence="13">
    <location>
        <begin position="140"/>
        <end position="180"/>
    </location>
</feature>
<dbReference type="SUPFAM" id="SSF48150">
    <property type="entry name" value="DNA-glycosylase"/>
    <property type="match status" value="1"/>
</dbReference>
<dbReference type="InParanoid" id="A0A3N4KP80"/>
<dbReference type="Proteomes" id="UP000277580">
    <property type="component" value="Unassembled WGS sequence"/>
</dbReference>
<keyword evidence="5 12" id="KW-0378">Hydrolase</keyword>
<keyword evidence="3" id="KW-0479">Metal-binding</keyword>
<comment type="catalytic activity">
    <reaction evidence="11 12">
        <text>2'-deoxyribonucleotide-(2'-deoxyribose 5'-phosphate)-2'-deoxyribonucleotide-DNA = a 3'-end 2'-deoxyribonucleotide-(2,3-dehydro-2,3-deoxyribose 5'-phosphate)-DNA + a 5'-end 5'-phospho-2'-deoxyribonucleoside-DNA + H(+)</text>
        <dbReference type="Rhea" id="RHEA:66592"/>
        <dbReference type="Rhea" id="RHEA-COMP:13180"/>
        <dbReference type="Rhea" id="RHEA-COMP:16897"/>
        <dbReference type="Rhea" id="RHEA-COMP:17067"/>
        <dbReference type="ChEBI" id="CHEBI:15378"/>
        <dbReference type="ChEBI" id="CHEBI:136412"/>
        <dbReference type="ChEBI" id="CHEBI:157695"/>
        <dbReference type="ChEBI" id="CHEBI:167181"/>
        <dbReference type="EC" id="4.2.99.18"/>
    </reaction>
</comment>
<dbReference type="GO" id="GO:0046872">
    <property type="term" value="F:metal ion binding"/>
    <property type="evidence" value="ECO:0007669"/>
    <property type="project" value="UniProtKB-KW"/>
</dbReference>
<gene>
    <name evidence="12" type="primary">NTH1</name>
    <name evidence="15" type="ORF">P167DRAFT_488182</name>
</gene>
<evidence type="ECO:0000313" key="15">
    <source>
        <dbReference type="EMBL" id="RPB12246.1"/>
    </source>
</evidence>
<dbReference type="InterPro" id="IPR023170">
    <property type="entry name" value="HhH_base_excis_C"/>
</dbReference>
<dbReference type="PANTHER" id="PTHR43286">
    <property type="entry name" value="ENDONUCLEASE III-LIKE PROTEIN 1"/>
    <property type="match status" value="1"/>
</dbReference>
<evidence type="ECO:0000259" key="14">
    <source>
        <dbReference type="SMART" id="SM00478"/>
    </source>
</evidence>
<feature type="domain" description="HhH-GPD" evidence="14">
    <location>
        <begin position="227"/>
        <end position="378"/>
    </location>
</feature>
<protein>
    <recommendedName>
        <fullName evidence="12">Endonuclease III homolog</fullName>
        <ecNumber evidence="12">3.2.2.-</ecNumber>
        <ecNumber evidence="12">4.2.99.18</ecNumber>
    </recommendedName>
    <alternativeName>
        <fullName evidence="12">Bifunctional DNA N-glycosylase/DNA-(apurinic or apyrimidinic site) lyase</fullName>
        <shortName evidence="12">DNA glycosylase/AP lyase</shortName>
    </alternativeName>
</protein>
<feature type="region of interest" description="Disordered" evidence="13">
    <location>
        <begin position="418"/>
        <end position="492"/>
    </location>
</feature>
<dbReference type="GO" id="GO:0005739">
    <property type="term" value="C:mitochondrion"/>
    <property type="evidence" value="ECO:0007669"/>
    <property type="project" value="UniProtKB-SubCell"/>
</dbReference>
<keyword evidence="7" id="KW-0411">Iron-sulfur</keyword>
<keyword evidence="12" id="KW-0496">Mitochondrion</keyword>
<proteinExistence type="inferred from homology"/>
<evidence type="ECO:0000256" key="9">
    <source>
        <dbReference type="ARBA" id="ARBA00023239"/>
    </source>
</evidence>
<evidence type="ECO:0000256" key="8">
    <source>
        <dbReference type="ARBA" id="ARBA00023204"/>
    </source>
</evidence>
<dbReference type="CDD" id="cd00056">
    <property type="entry name" value="ENDO3c"/>
    <property type="match status" value="1"/>
</dbReference>
<dbReference type="InterPro" id="IPR000445">
    <property type="entry name" value="HhH_motif"/>
</dbReference>
<dbReference type="GO" id="GO:0000703">
    <property type="term" value="F:oxidized pyrimidine nucleobase lesion DNA N-glycosylase activity"/>
    <property type="evidence" value="ECO:0007669"/>
    <property type="project" value="UniProtKB-UniRule"/>
</dbReference>
<evidence type="ECO:0000256" key="12">
    <source>
        <dbReference type="HAMAP-Rule" id="MF_03183"/>
    </source>
</evidence>
<keyword evidence="9 12" id="KW-0456">Lyase</keyword>
<accession>A0A3N4KP80</accession>
<dbReference type="Gene3D" id="1.10.1670.10">
    <property type="entry name" value="Helix-hairpin-Helix base-excision DNA repair enzymes (C-terminal)"/>
    <property type="match status" value="1"/>
</dbReference>
<keyword evidence="4 12" id="KW-0227">DNA damage</keyword>
<evidence type="ECO:0000256" key="7">
    <source>
        <dbReference type="ARBA" id="ARBA00023014"/>
    </source>
</evidence>
<feature type="compositionally biased region" description="Polar residues" evidence="13">
    <location>
        <begin position="77"/>
        <end position="88"/>
    </location>
</feature>
<keyword evidence="6" id="KW-0408">Iron</keyword>
<keyword evidence="10 12" id="KW-0326">Glycosidase</keyword>
<evidence type="ECO:0000256" key="6">
    <source>
        <dbReference type="ARBA" id="ARBA00023004"/>
    </source>
</evidence>
<dbReference type="InterPro" id="IPR004036">
    <property type="entry name" value="Endonuclease-III-like_CS2"/>
</dbReference>
<feature type="region of interest" description="Disordered" evidence="13">
    <location>
        <begin position="1"/>
        <end position="109"/>
    </location>
</feature>
<dbReference type="InterPro" id="IPR003265">
    <property type="entry name" value="HhH-GPD_domain"/>
</dbReference>
<evidence type="ECO:0000256" key="11">
    <source>
        <dbReference type="ARBA" id="ARBA00044632"/>
    </source>
</evidence>
<feature type="compositionally biased region" description="Basic and acidic residues" evidence="13">
    <location>
        <begin position="438"/>
        <end position="455"/>
    </location>
</feature>
<sequence>MSTRKAARAAATVGKRVLVADTSNNTNTNNNNNFTKRPLPQPRPPPVARKRSPEQQPEVEVSREDDDDDDDDDALSSELSSVATSDTASEFELSDGEKETTSRYFQKPGTAAEAALKSRLPANSRGRRGKLGAKIEEAIKAEPSPELGDLPAHLKPSSTNKRKHGTTKKNSTPSTNPPPNWQAMYAAVREMRSRIPAPVDTMGCERLADAASTPKIRRFQTLVSLMLSSQTKDTVNAVAMKKLREGLPGGLCLESILAVEPKRLDELIHIVGFHNRKTIYLKSTAVLLRDRFSGDIPNTIADLCSLPGVGPKMAHLCMSAAWDDTQGIGVDVHVHRITNMWGWVSTNTPEETRIALEAWLPRDRWREINHLLVGFGQSVCLPRGRRCGECSLAETGWCRGAWVGVPKARRGNAVKAEVKDEEDVEEEEIKEEDGADESAAKDIKEEPGIKMEKGESMSPVQSKRRKVKIEDEGEGDSANIADIEDVIPDLQR</sequence>
<dbReference type="STRING" id="1392247.A0A3N4KP80"/>
<keyword evidence="16" id="KW-1185">Reference proteome</keyword>
<evidence type="ECO:0000313" key="16">
    <source>
        <dbReference type="Proteomes" id="UP000277580"/>
    </source>
</evidence>
<dbReference type="GO" id="GO:0006289">
    <property type="term" value="P:nucleotide-excision repair"/>
    <property type="evidence" value="ECO:0007669"/>
    <property type="project" value="TreeGrafter"/>
</dbReference>
<reference evidence="15 16" key="1">
    <citation type="journal article" date="2018" name="Nat. Ecol. Evol.">
        <title>Pezizomycetes genomes reveal the molecular basis of ectomycorrhizal truffle lifestyle.</title>
        <authorList>
            <person name="Murat C."/>
            <person name="Payen T."/>
            <person name="Noel B."/>
            <person name="Kuo A."/>
            <person name="Morin E."/>
            <person name="Chen J."/>
            <person name="Kohler A."/>
            <person name="Krizsan K."/>
            <person name="Balestrini R."/>
            <person name="Da Silva C."/>
            <person name="Montanini B."/>
            <person name="Hainaut M."/>
            <person name="Levati E."/>
            <person name="Barry K.W."/>
            <person name="Belfiori B."/>
            <person name="Cichocki N."/>
            <person name="Clum A."/>
            <person name="Dockter R.B."/>
            <person name="Fauchery L."/>
            <person name="Guy J."/>
            <person name="Iotti M."/>
            <person name="Le Tacon F."/>
            <person name="Lindquist E.A."/>
            <person name="Lipzen A."/>
            <person name="Malagnac F."/>
            <person name="Mello A."/>
            <person name="Molinier V."/>
            <person name="Miyauchi S."/>
            <person name="Poulain J."/>
            <person name="Riccioni C."/>
            <person name="Rubini A."/>
            <person name="Sitrit Y."/>
            <person name="Splivallo R."/>
            <person name="Traeger S."/>
            <person name="Wang M."/>
            <person name="Zifcakova L."/>
            <person name="Wipf D."/>
            <person name="Zambonelli A."/>
            <person name="Paolocci F."/>
            <person name="Nowrousian M."/>
            <person name="Ottonello S."/>
            <person name="Baldrian P."/>
            <person name="Spatafora J.W."/>
            <person name="Henrissat B."/>
            <person name="Nagy L.G."/>
            <person name="Aury J.M."/>
            <person name="Wincker P."/>
            <person name="Grigoriev I.V."/>
            <person name="Bonfante P."/>
            <person name="Martin F.M."/>
        </authorList>
    </citation>
    <scope>NUCLEOTIDE SEQUENCE [LARGE SCALE GENOMIC DNA]</scope>
    <source>
        <strain evidence="15 16">CCBAS932</strain>
    </source>
</reference>